<dbReference type="InterPro" id="IPR036812">
    <property type="entry name" value="NAD(P)_OxRdtase_dom_sf"/>
</dbReference>
<dbReference type="PANTHER" id="PTHR43312">
    <property type="entry name" value="D-THREO-ALDOSE 1-DEHYDROGENASE"/>
    <property type="match status" value="1"/>
</dbReference>
<dbReference type="Proteomes" id="UP000779507">
    <property type="component" value="Unassembled WGS sequence"/>
</dbReference>
<dbReference type="PANTHER" id="PTHR43312:SF1">
    <property type="entry name" value="NADP-DEPENDENT OXIDOREDUCTASE DOMAIN-CONTAINING PROTEIN"/>
    <property type="match status" value="1"/>
</dbReference>
<dbReference type="Pfam" id="PF00248">
    <property type="entry name" value="Aldo_ket_red"/>
    <property type="match status" value="1"/>
</dbReference>
<accession>A0ABX2FNI9</accession>
<evidence type="ECO:0000313" key="2">
    <source>
        <dbReference type="EMBL" id="NRT18736.1"/>
    </source>
</evidence>
<dbReference type="EMBL" id="JABSNP010000005">
    <property type="protein sequence ID" value="NRT18736.1"/>
    <property type="molecule type" value="Genomic_DNA"/>
</dbReference>
<proteinExistence type="predicted"/>
<comment type="caution">
    <text evidence="2">The sequence shown here is derived from an EMBL/GenBank/DDBJ whole genome shotgun (WGS) entry which is preliminary data.</text>
</comment>
<evidence type="ECO:0000313" key="3">
    <source>
        <dbReference type="Proteomes" id="UP000779507"/>
    </source>
</evidence>
<sequence>MISINQLSRVGLGTSRAASLGSRMAPAAFNAFLKLATEQGVNLIDTSDFYGSGDAERLIGRGLRTTGYPFFVVTKAGLPRVHAPGWLSPLNQLAKKIKQRAGARNNYSAAYLVGSVQRSNQRLGVEAADALLLHEPTWEALAGTDAWDGLARIRQQGLARYTGVSTDDYRVVEAGIARGQVQLVQTPVGWGPGGRAIAELCRAHGIPLIANQVLQPYPALQQAFAQHAAAIQGMDGLAGISLPQLLIAAALAEHKADAVLFGTSNPAHLAHNMAALRYVASLPPALPAITQLLS</sequence>
<evidence type="ECO:0000259" key="1">
    <source>
        <dbReference type="Pfam" id="PF00248"/>
    </source>
</evidence>
<name>A0ABX2FNI9_9BACT</name>
<reference evidence="2 3" key="1">
    <citation type="submission" date="2020-05" db="EMBL/GenBank/DDBJ databases">
        <title>Genomic Encyclopedia of Type Strains, Phase IV (KMG-V): Genome sequencing to study the core and pangenomes of soil and plant-associated prokaryotes.</title>
        <authorList>
            <person name="Whitman W."/>
        </authorList>
    </citation>
    <scope>NUCLEOTIDE SEQUENCE [LARGE SCALE GENOMIC DNA]</scope>
    <source>
        <strain evidence="2 3">9A</strain>
    </source>
</reference>
<feature type="domain" description="NADP-dependent oxidoreductase" evidence="1">
    <location>
        <begin position="10"/>
        <end position="276"/>
    </location>
</feature>
<keyword evidence="3" id="KW-1185">Reference proteome</keyword>
<protein>
    <submittedName>
        <fullName evidence="2">Aryl-alcohol dehydrogenase-like predicted oxidoreductase</fullName>
    </submittedName>
</protein>
<gene>
    <name evidence="2" type="ORF">HNP98_001557</name>
</gene>
<dbReference type="RefSeq" id="WP_173809472.1">
    <property type="nucleotide sequence ID" value="NZ_JABSNP010000005.1"/>
</dbReference>
<organism evidence="2 3">
    <name type="scientific">Hymenobacter caeli</name>
    <dbReference type="NCBI Taxonomy" id="2735894"/>
    <lineage>
        <taxon>Bacteria</taxon>
        <taxon>Pseudomonadati</taxon>
        <taxon>Bacteroidota</taxon>
        <taxon>Cytophagia</taxon>
        <taxon>Cytophagales</taxon>
        <taxon>Hymenobacteraceae</taxon>
        <taxon>Hymenobacter</taxon>
    </lineage>
</organism>
<dbReference type="InterPro" id="IPR053135">
    <property type="entry name" value="AKR2_Oxidoreductase"/>
</dbReference>
<dbReference type="Gene3D" id="3.20.20.100">
    <property type="entry name" value="NADP-dependent oxidoreductase domain"/>
    <property type="match status" value="1"/>
</dbReference>
<dbReference type="InterPro" id="IPR023210">
    <property type="entry name" value="NADP_OxRdtase_dom"/>
</dbReference>
<dbReference type="SUPFAM" id="SSF51430">
    <property type="entry name" value="NAD(P)-linked oxidoreductase"/>
    <property type="match status" value="1"/>
</dbReference>